<dbReference type="AlphaFoldDB" id="A0A484K6C7"/>
<feature type="compositionally biased region" description="Low complexity" evidence="1">
    <location>
        <begin position="302"/>
        <end position="313"/>
    </location>
</feature>
<evidence type="ECO:0000313" key="3">
    <source>
        <dbReference type="Proteomes" id="UP000595140"/>
    </source>
</evidence>
<protein>
    <recommendedName>
        <fullName evidence="4">Retrotransposon gag domain-containing protein</fullName>
    </recommendedName>
</protein>
<feature type="compositionally biased region" description="Low complexity" evidence="1">
    <location>
        <begin position="383"/>
        <end position="394"/>
    </location>
</feature>
<feature type="compositionally biased region" description="Polar residues" evidence="1">
    <location>
        <begin position="399"/>
        <end position="412"/>
    </location>
</feature>
<evidence type="ECO:0000256" key="1">
    <source>
        <dbReference type="SAM" id="MobiDB-lite"/>
    </source>
</evidence>
<feature type="region of interest" description="Disordered" evidence="1">
    <location>
        <begin position="374"/>
        <end position="425"/>
    </location>
</feature>
<dbReference type="EMBL" id="OOIL02000014">
    <property type="protein sequence ID" value="VFQ59364.1"/>
    <property type="molecule type" value="Genomic_DNA"/>
</dbReference>
<evidence type="ECO:0000313" key="2">
    <source>
        <dbReference type="EMBL" id="VFQ59364.1"/>
    </source>
</evidence>
<feature type="region of interest" description="Disordered" evidence="1">
    <location>
        <begin position="336"/>
        <end position="362"/>
    </location>
</feature>
<accession>A0A484K6C7</accession>
<gene>
    <name evidence="2" type="ORF">CCAM_LOCUS1140</name>
</gene>
<reference evidence="2 3" key="1">
    <citation type="submission" date="2018-04" db="EMBL/GenBank/DDBJ databases">
        <authorList>
            <person name="Vogel A."/>
        </authorList>
    </citation>
    <scope>NUCLEOTIDE SEQUENCE [LARGE SCALE GENOMIC DNA]</scope>
</reference>
<dbReference type="Proteomes" id="UP000595140">
    <property type="component" value="Unassembled WGS sequence"/>
</dbReference>
<feature type="compositionally biased region" description="Polar residues" evidence="1">
    <location>
        <begin position="336"/>
        <end position="352"/>
    </location>
</feature>
<name>A0A484K6C7_9ASTE</name>
<sequence length="531" mass="57467">MKNALRAKRKLGFIDGTQTLSPAAAPHDVDAWISVNSMVQGWIMTSLDASIRSTVSFMDTTRALWLDVKGRFSVSDGVCLYQLKEQIRNTRQQGSFVTVYYGRLRGLWDELDGHLIIPKCICQKCTCDLEKNFWAQREIEKVHEFLLGLDEAVFGTVRSQILGASPTPSLAFTYNRIVGEEHHHHVSRDHDARSEIASFGMTMSPPSPATAAAVHKSSGNRALPTGDQRGSFPGGRFCTHCSRSGHEIETCFLLHGFPDTWNKPKGRGGGSSGGRGRGGGSRGGRGNNRPPAIAAAGQTIASEGPESGSSTSSFPNMSAEQWSQLSTFLAQFKNNGDTLSASRTPSSTQSDTPHPAIFDPLPELLPDQQELCTEPVLSPPVPTVSSPDSVLPSVATPDSAPTQPPVSAQPSAMDQGRPQRTRRTPAWHTDYVCTNTVSHIDSPSSTVTPSKSSDTPYPIHKFVTCSAFSASHQTFTAALDNECEPTGYRKALQDPRWYKGFVGAIDASPVPTSYREAVSFSLSYVVKIPTL</sequence>
<dbReference type="PANTHER" id="PTHR34222">
    <property type="entry name" value="GAG_PRE-INTEGRS DOMAIN-CONTAINING PROTEIN"/>
    <property type="match status" value="1"/>
</dbReference>
<proteinExistence type="predicted"/>
<feature type="compositionally biased region" description="Gly residues" evidence="1">
    <location>
        <begin position="267"/>
        <end position="286"/>
    </location>
</feature>
<dbReference type="OrthoDB" id="1303097at2759"/>
<feature type="region of interest" description="Disordered" evidence="1">
    <location>
        <begin position="300"/>
        <end position="319"/>
    </location>
</feature>
<evidence type="ECO:0008006" key="4">
    <source>
        <dbReference type="Google" id="ProtNLM"/>
    </source>
</evidence>
<organism evidence="2 3">
    <name type="scientific">Cuscuta campestris</name>
    <dbReference type="NCBI Taxonomy" id="132261"/>
    <lineage>
        <taxon>Eukaryota</taxon>
        <taxon>Viridiplantae</taxon>
        <taxon>Streptophyta</taxon>
        <taxon>Embryophyta</taxon>
        <taxon>Tracheophyta</taxon>
        <taxon>Spermatophyta</taxon>
        <taxon>Magnoliopsida</taxon>
        <taxon>eudicotyledons</taxon>
        <taxon>Gunneridae</taxon>
        <taxon>Pentapetalae</taxon>
        <taxon>asterids</taxon>
        <taxon>lamiids</taxon>
        <taxon>Solanales</taxon>
        <taxon>Convolvulaceae</taxon>
        <taxon>Cuscuteae</taxon>
        <taxon>Cuscuta</taxon>
        <taxon>Cuscuta subgen. Grammica</taxon>
        <taxon>Cuscuta sect. Cleistogrammica</taxon>
    </lineage>
</organism>
<feature type="region of interest" description="Disordered" evidence="1">
    <location>
        <begin position="259"/>
        <end position="292"/>
    </location>
</feature>
<feature type="region of interest" description="Disordered" evidence="1">
    <location>
        <begin position="205"/>
        <end position="233"/>
    </location>
</feature>
<dbReference type="PANTHER" id="PTHR34222:SF28">
    <property type="entry name" value="CCHC-TYPE DOMAIN-CONTAINING PROTEIN"/>
    <property type="match status" value="1"/>
</dbReference>
<keyword evidence="3" id="KW-1185">Reference proteome</keyword>